<organism evidence="1 2">
    <name type="scientific">Amphibacillus marinus</name>
    <dbReference type="NCBI Taxonomy" id="872970"/>
    <lineage>
        <taxon>Bacteria</taxon>
        <taxon>Bacillati</taxon>
        <taxon>Bacillota</taxon>
        <taxon>Bacilli</taxon>
        <taxon>Bacillales</taxon>
        <taxon>Bacillaceae</taxon>
        <taxon>Amphibacillus</taxon>
    </lineage>
</organism>
<gene>
    <name evidence="1" type="ORF">SAMN04488134_1232</name>
</gene>
<dbReference type="STRING" id="872970.SAMN04488134_1232"/>
<protein>
    <submittedName>
        <fullName evidence="1">Uncharacterized protein</fullName>
    </submittedName>
</protein>
<dbReference type="OrthoDB" id="7066768at2"/>
<proteinExistence type="predicted"/>
<sequence>MFAIIKSKIGTQGKLIYLESSHEFLSEPSINSDITILVGYIYIGFDSETNESTQVWGFHHNFNWKSVDLTPPKATQGKVVLNRDIDSGDSMRIAGANSWETDYDKSSGWLRFGGDNNSLKTSYVEFFPNTIMGINKNGDITELWLQPILK</sequence>
<dbReference type="EMBL" id="FODJ01000023">
    <property type="protein sequence ID" value="SEO96301.1"/>
    <property type="molecule type" value="Genomic_DNA"/>
</dbReference>
<keyword evidence="2" id="KW-1185">Reference proteome</keyword>
<dbReference type="Proteomes" id="UP000199300">
    <property type="component" value="Unassembled WGS sequence"/>
</dbReference>
<evidence type="ECO:0000313" key="2">
    <source>
        <dbReference type="Proteomes" id="UP000199300"/>
    </source>
</evidence>
<reference evidence="1 2" key="1">
    <citation type="submission" date="2016-10" db="EMBL/GenBank/DDBJ databases">
        <authorList>
            <person name="de Groot N.N."/>
        </authorList>
    </citation>
    <scope>NUCLEOTIDE SEQUENCE [LARGE SCALE GENOMIC DNA]</scope>
    <source>
        <strain evidence="1 2">CGMCC 1.10434</strain>
    </source>
</reference>
<accession>A0A1H8TZF6</accession>
<dbReference type="RefSeq" id="WP_091500430.1">
    <property type="nucleotide sequence ID" value="NZ_FODJ01000023.1"/>
</dbReference>
<name>A0A1H8TZF6_9BACI</name>
<evidence type="ECO:0000313" key="1">
    <source>
        <dbReference type="EMBL" id="SEO96301.1"/>
    </source>
</evidence>
<dbReference type="AlphaFoldDB" id="A0A1H8TZF6"/>